<comment type="subunit">
    <text evidence="15">Homodimer.</text>
</comment>
<keyword evidence="3 15" id="KW-0028">Amino-acid biosynthesis</keyword>
<evidence type="ECO:0000256" key="2">
    <source>
        <dbReference type="ARBA" id="ARBA00006486"/>
    </source>
</evidence>
<feature type="domain" description="Dihydroxy-acid/6-phosphogluconate dehydratase N-terminal" evidence="16">
    <location>
        <begin position="34"/>
        <end position="359"/>
    </location>
</feature>
<feature type="binding site" description="via carbamate group" evidence="15">
    <location>
        <position position="124"/>
    </location>
    <ligand>
        <name>Mg(2+)</name>
        <dbReference type="ChEBI" id="CHEBI:18420"/>
    </ligand>
</feature>
<dbReference type="RefSeq" id="WP_272137497.1">
    <property type="nucleotide sequence ID" value="NZ_JAQNDM010000002.1"/>
</dbReference>
<reference evidence="18 19" key="1">
    <citation type="submission" date="2022-11" db="EMBL/GenBank/DDBJ databases">
        <title>Minimal conservation of predation-associated metabolite biosynthetic gene clusters underscores biosynthetic potential of Myxococcota including descriptions for ten novel species: Archangium lansinium sp. nov., Myxococcus landrumus sp. nov., Nannocystis bai.</title>
        <authorList>
            <person name="Ahearne A."/>
            <person name="Stevens C."/>
            <person name="Dowd S."/>
        </authorList>
    </citation>
    <scope>NUCLEOTIDE SEQUENCE [LARGE SCALE GENOMIC DNA]</scope>
    <source>
        <strain evidence="18 19">NCWAL01</strain>
    </source>
</reference>
<evidence type="ECO:0000256" key="7">
    <source>
        <dbReference type="ARBA" id="ARBA00023004"/>
    </source>
</evidence>
<comment type="cofactor">
    <cofactor evidence="1 15">
        <name>Mg(2+)</name>
        <dbReference type="ChEBI" id="CHEBI:18420"/>
    </cofactor>
</comment>
<evidence type="ECO:0000313" key="19">
    <source>
        <dbReference type="Proteomes" id="UP001221838"/>
    </source>
</evidence>
<comment type="pathway">
    <text evidence="13 15">Amino-acid biosynthesis; L-isoleucine biosynthesis; L-isoleucine from 2-oxobutanoate: step 3/4.</text>
</comment>
<evidence type="ECO:0000256" key="5">
    <source>
        <dbReference type="ARBA" id="ARBA00022723"/>
    </source>
</evidence>
<dbReference type="PROSITE" id="PS00887">
    <property type="entry name" value="ILVD_EDD_2"/>
    <property type="match status" value="1"/>
</dbReference>
<comment type="catalytic activity">
    <reaction evidence="15">
        <text>(2R,3R)-2,3-dihydroxy-3-methylpentanoate = (S)-3-methyl-2-oxopentanoate + H2O</text>
        <dbReference type="Rhea" id="RHEA:27694"/>
        <dbReference type="ChEBI" id="CHEBI:15377"/>
        <dbReference type="ChEBI" id="CHEBI:35146"/>
        <dbReference type="ChEBI" id="CHEBI:49258"/>
        <dbReference type="EC" id="4.2.1.9"/>
    </reaction>
</comment>
<dbReference type="NCBIfam" id="NF009103">
    <property type="entry name" value="PRK12448.1"/>
    <property type="match status" value="1"/>
</dbReference>
<comment type="caution">
    <text evidence="15">Lacks conserved residue(s) required for the propagation of feature annotation.</text>
</comment>
<name>A0ABT5D691_9BACT</name>
<evidence type="ECO:0000256" key="15">
    <source>
        <dbReference type="HAMAP-Rule" id="MF_00012"/>
    </source>
</evidence>
<dbReference type="InterPro" id="IPR000581">
    <property type="entry name" value="ILV_EDD_N"/>
</dbReference>
<proteinExistence type="inferred from homology"/>
<protein>
    <recommendedName>
        <fullName evidence="14 15">Dihydroxy-acid dehydratase</fullName>
        <shortName evidence="15">DAD</shortName>
        <ecNumber evidence="14 15">4.2.1.9</ecNumber>
    </recommendedName>
</protein>
<evidence type="ECO:0000313" key="18">
    <source>
        <dbReference type="EMBL" id="MDC0709178.1"/>
    </source>
</evidence>
<dbReference type="SUPFAM" id="SSF52016">
    <property type="entry name" value="LeuD/IlvD-like"/>
    <property type="match status" value="1"/>
</dbReference>
<keyword evidence="9 15" id="KW-0456">Lyase</keyword>
<dbReference type="InterPro" id="IPR004404">
    <property type="entry name" value="DihydroxyA_deHydtase"/>
</dbReference>
<keyword evidence="10 15" id="KW-0100">Branched-chain amino acid biosynthesis</keyword>
<dbReference type="PANTHER" id="PTHR43661:SF3">
    <property type="entry name" value="D-XYLONATE DEHYDRATASE YAGF-RELATED"/>
    <property type="match status" value="1"/>
</dbReference>
<keyword evidence="5 15" id="KW-0479">Metal-binding</keyword>
<dbReference type="Pfam" id="PF00920">
    <property type="entry name" value="ILVD_EDD_N"/>
    <property type="match status" value="1"/>
</dbReference>
<dbReference type="Pfam" id="PF24877">
    <property type="entry name" value="ILV_EDD_C"/>
    <property type="match status" value="1"/>
</dbReference>
<gene>
    <name evidence="15 18" type="primary">ilvD</name>
    <name evidence="18" type="ORF">POL68_11950</name>
</gene>
<evidence type="ECO:0000256" key="12">
    <source>
        <dbReference type="ARBA" id="ARBA00029436"/>
    </source>
</evidence>
<keyword evidence="6 15" id="KW-0460">Magnesium</keyword>
<feature type="binding site" evidence="15">
    <location>
        <position position="491"/>
    </location>
    <ligand>
        <name>Mg(2+)</name>
        <dbReference type="ChEBI" id="CHEBI:18420"/>
    </ligand>
</feature>
<feature type="modified residue" description="N6-carboxylysine" evidence="15">
    <location>
        <position position="124"/>
    </location>
</feature>
<keyword evidence="19" id="KW-1185">Reference proteome</keyword>
<sequence>MPPYRSRTSTHGRNMAGARGLWRATGMKDEDFGKPIIAIANSFTQFVPGHVHLKDLGQLVAREIEAAGGVAKEFNSIAVDDGIAMGHDGMLYSLPSRDLIADSVEYMVNAHCADALLCISNCDKITPGMLMAAMRLNIPAIFVSGGPMEAGKANLRGQTVALDLVDAMVVAADDRYTDEEVKVIERSACPTCGSCSGMFTANSMNCLTEALGLSLPGNGSVLATHADREKLFREAGHTIVALTKRWYEQEDASALPRSIASFAAFENAMSLDIAMGGSTNTVLHLLAAAYEGDVHFTMADIDRLSRRVPCLCKVAPAKQDVHMEDVHRAGGIMAILGQLDKAGLINASLPTVHARTMGEALDRWDISRTESESVREFYKAAPGGVRTTVAFSQSNRWKELDLDRTSGVIRNADNPFSRDGGLAVLFGNLAPEGCIVKTAGVDESILTFHGTARVYESQDAAVAGILINEVKKGDVVVIRYEGPKGGPGMQEMLYPTSYLKSKGLGKACALITDGRFSGGTSGLSIGHVSPEAAEGGLIALVNTGDPILIDIPHRVIKLDVDDAELARRHEEMVERGKKAWKPFSRKRTVSPALRAYAALTTNASRGAVRDVSQIEKD</sequence>
<evidence type="ECO:0000259" key="16">
    <source>
        <dbReference type="Pfam" id="PF00920"/>
    </source>
</evidence>
<evidence type="ECO:0000256" key="11">
    <source>
        <dbReference type="ARBA" id="ARBA00029304"/>
    </source>
</evidence>
<keyword evidence="7 15" id="KW-0408">Iron</keyword>
<dbReference type="SUPFAM" id="SSF143975">
    <property type="entry name" value="IlvD/EDD N-terminal domain-like"/>
    <property type="match status" value="1"/>
</dbReference>
<evidence type="ECO:0000256" key="13">
    <source>
        <dbReference type="ARBA" id="ARBA00029437"/>
    </source>
</evidence>
<dbReference type="InterPro" id="IPR020558">
    <property type="entry name" value="DiOHA_6PGluconate_deHydtase_CS"/>
</dbReference>
<dbReference type="EMBL" id="JAQNDM010000002">
    <property type="protein sequence ID" value="MDC0709178.1"/>
    <property type="molecule type" value="Genomic_DNA"/>
</dbReference>
<organism evidence="18 19">
    <name type="scientific">Stigmatella ashevillensis</name>
    <dbReference type="NCBI Taxonomy" id="2995309"/>
    <lineage>
        <taxon>Bacteria</taxon>
        <taxon>Pseudomonadati</taxon>
        <taxon>Myxococcota</taxon>
        <taxon>Myxococcia</taxon>
        <taxon>Myxococcales</taxon>
        <taxon>Cystobacterineae</taxon>
        <taxon>Archangiaceae</taxon>
        <taxon>Stigmatella</taxon>
    </lineage>
</organism>
<dbReference type="PANTHER" id="PTHR43661">
    <property type="entry name" value="D-XYLONATE DEHYDRATASE"/>
    <property type="match status" value="1"/>
</dbReference>
<dbReference type="Proteomes" id="UP001221838">
    <property type="component" value="Unassembled WGS sequence"/>
</dbReference>
<comment type="catalytic activity">
    <reaction evidence="11">
        <text>(2R)-2,3-dihydroxy-3-methylbutanoate = 3-methyl-2-oxobutanoate + H2O</text>
        <dbReference type="Rhea" id="RHEA:24809"/>
        <dbReference type="ChEBI" id="CHEBI:11851"/>
        <dbReference type="ChEBI" id="CHEBI:15377"/>
        <dbReference type="ChEBI" id="CHEBI:49072"/>
        <dbReference type="EC" id="4.2.1.9"/>
    </reaction>
    <physiologicalReaction direction="left-to-right" evidence="11">
        <dbReference type="Rhea" id="RHEA:24810"/>
    </physiologicalReaction>
</comment>
<evidence type="ECO:0000256" key="10">
    <source>
        <dbReference type="ARBA" id="ARBA00023304"/>
    </source>
</evidence>
<dbReference type="EC" id="4.2.1.9" evidence="14 15"/>
<evidence type="ECO:0000256" key="3">
    <source>
        <dbReference type="ARBA" id="ARBA00022605"/>
    </source>
</evidence>
<feature type="active site" description="Proton acceptor" evidence="15">
    <location>
        <position position="517"/>
    </location>
</feature>
<dbReference type="InterPro" id="IPR056740">
    <property type="entry name" value="ILV_EDD_C"/>
</dbReference>
<comment type="function">
    <text evidence="15">Functions in the biosynthesis of branched-chain amino acids. Catalyzes the dehydration of (2R,3R)-2,3-dihydroxy-3-methylpentanoate (2,3-dihydroxy-3-methylvalerate) into 2-oxo-3-methylpentanoate (2-oxo-3-methylvalerate) and of (2R)-2,3-dihydroxy-3-methylbutanoate (2,3-dihydroxyisovalerate) into 2-oxo-3-methylbutanoate (2-oxoisovalerate), the penultimate precursor to L-isoleucine and L-valine, respectively.</text>
</comment>
<dbReference type="Gene3D" id="3.50.30.80">
    <property type="entry name" value="IlvD/EDD C-terminal domain-like"/>
    <property type="match status" value="1"/>
</dbReference>
<comment type="caution">
    <text evidence="18">The sequence shown here is derived from an EMBL/GenBank/DDBJ whole genome shotgun (WGS) entry which is preliminary data.</text>
</comment>
<comment type="pathway">
    <text evidence="12 15">Amino-acid biosynthesis; L-valine biosynthesis; L-valine from pyruvate: step 3/4.</text>
</comment>
<feature type="domain" description="Dihydroxy-acid/6-phosphogluconate dehydratase C-terminal" evidence="17">
    <location>
        <begin position="408"/>
        <end position="607"/>
    </location>
</feature>
<dbReference type="InterPro" id="IPR042096">
    <property type="entry name" value="Dihydro-acid_dehy_C"/>
</dbReference>
<comment type="similarity">
    <text evidence="2 15">Belongs to the IlvD/Edd family.</text>
</comment>
<dbReference type="PROSITE" id="PS00886">
    <property type="entry name" value="ILVD_EDD_1"/>
    <property type="match status" value="1"/>
</dbReference>
<dbReference type="NCBIfam" id="TIGR00110">
    <property type="entry name" value="ilvD"/>
    <property type="match status" value="1"/>
</dbReference>
<evidence type="ECO:0000256" key="6">
    <source>
        <dbReference type="ARBA" id="ARBA00022842"/>
    </source>
</evidence>
<keyword evidence="8 15" id="KW-0411">Iron-sulfur</keyword>
<dbReference type="HAMAP" id="MF_00012">
    <property type="entry name" value="IlvD"/>
    <property type="match status" value="1"/>
</dbReference>
<accession>A0ABT5D691</accession>
<dbReference type="InterPro" id="IPR037237">
    <property type="entry name" value="IlvD/EDD_N"/>
</dbReference>
<evidence type="ECO:0000256" key="9">
    <source>
        <dbReference type="ARBA" id="ARBA00023239"/>
    </source>
</evidence>
<evidence type="ECO:0000256" key="1">
    <source>
        <dbReference type="ARBA" id="ARBA00001946"/>
    </source>
</evidence>
<keyword evidence="4 15" id="KW-0001">2Fe-2S</keyword>
<evidence type="ECO:0000256" key="8">
    <source>
        <dbReference type="ARBA" id="ARBA00023014"/>
    </source>
</evidence>
<comment type="cofactor">
    <cofactor evidence="15">
        <name>[2Fe-2S] cluster</name>
        <dbReference type="ChEBI" id="CHEBI:190135"/>
    </cofactor>
    <text evidence="15">Binds 1 [2Fe-2S] cluster per subunit. This cluster acts as a Lewis acid cofactor.</text>
</comment>
<feature type="binding site" evidence="15">
    <location>
        <position position="81"/>
    </location>
    <ligand>
        <name>Mg(2+)</name>
        <dbReference type="ChEBI" id="CHEBI:18420"/>
    </ligand>
</feature>
<feature type="binding site" evidence="15">
    <location>
        <position position="123"/>
    </location>
    <ligand>
        <name>Mg(2+)</name>
        <dbReference type="ChEBI" id="CHEBI:18420"/>
    </ligand>
</feature>
<dbReference type="GO" id="GO:0004160">
    <property type="term" value="F:dihydroxy-acid dehydratase activity"/>
    <property type="evidence" value="ECO:0007669"/>
    <property type="project" value="UniProtKB-EC"/>
</dbReference>
<evidence type="ECO:0000256" key="4">
    <source>
        <dbReference type="ARBA" id="ARBA00022714"/>
    </source>
</evidence>
<evidence type="ECO:0000259" key="17">
    <source>
        <dbReference type="Pfam" id="PF24877"/>
    </source>
</evidence>
<evidence type="ECO:0000256" key="14">
    <source>
        <dbReference type="ARBA" id="ARBA00029490"/>
    </source>
</evidence>